<evidence type="ECO:0000313" key="3">
    <source>
        <dbReference type="EMBL" id="SVB62767.1"/>
    </source>
</evidence>
<reference evidence="3" key="1">
    <citation type="submission" date="2018-05" db="EMBL/GenBank/DDBJ databases">
        <authorList>
            <person name="Lanie J.A."/>
            <person name="Ng W.-L."/>
            <person name="Kazmierczak K.M."/>
            <person name="Andrzejewski T.M."/>
            <person name="Davidsen T.M."/>
            <person name="Wayne K.J."/>
            <person name="Tettelin H."/>
            <person name="Glass J.I."/>
            <person name="Rusch D."/>
            <person name="Podicherti R."/>
            <person name="Tsui H.-C.T."/>
            <person name="Winkler M.E."/>
        </authorList>
    </citation>
    <scope>NUCLEOTIDE SEQUENCE</scope>
</reference>
<feature type="transmembrane region" description="Helical" evidence="1">
    <location>
        <begin position="20"/>
        <end position="38"/>
    </location>
</feature>
<name>A0A382FKX3_9ZZZZ</name>
<dbReference type="InterPro" id="IPR036681">
    <property type="entry name" value="PgpA-like_sf"/>
</dbReference>
<dbReference type="GO" id="GO:0008962">
    <property type="term" value="F:phosphatidylglycerophosphatase activity"/>
    <property type="evidence" value="ECO:0007669"/>
    <property type="project" value="InterPro"/>
</dbReference>
<gene>
    <name evidence="3" type="ORF">METZ01_LOCUS215621</name>
</gene>
<dbReference type="AlphaFoldDB" id="A0A382FKX3"/>
<feature type="domain" description="YutG/PgpA" evidence="2">
    <location>
        <begin position="10"/>
        <end position="147"/>
    </location>
</feature>
<protein>
    <recommendedName>
        <fullName evidence="2">YutG/PgpA domain-containing protein</fullName>
    </recommendedName>
</protein>
<evidence type="ECO:0000256" key="1">
    <source>
        <dbReference type="SAM" id="Phobius"/>
    </source>
</evidence>
<dbReference type="Pfam" id="PF04608">
    <property type="entry name" value="PgpA"/>
    <property type="match status" value="1"/>
</dbReference>
<dbReference type="InterPro" id="IPR007686">
    <property type="entry name" value="YutG/PgpA"/>
</dbReference>
<dbReference type="PANTHER" id="PTHR36305">
    <property type="entry name" value="PHOSPHATIDYLGLYCEROPHOSPHATASE A"/>
    <property type="match status" value="1"/>
</dbReference>
<dbReference type="PIRSF" id="PIRSF006162">
    <property type="entry name" value="PgpA"/>
    <property type="match status" value="1"/>
</dbReference>
<proteinExistence type="predicted"/>
<evidence type="ECO:0000259" key="2">
    <source>
        <dbReference type="Pfam" id="PF04608"/>
    </source>
</evidence>
<feature type="transmembrane region" description="Helical" evidence="1">
    <location>
        <begin position="45"/>
        <end position="63"/>
    </location>
</feature>
<keyword evidence="1" id="KW-0472">Membrane</keyword>
<sequence length="152" mass="17229">MTGLAIARLISSVGYIGRVPLAPGTAGSFAAFCAWYIIFPDLKTLYFIFLTLILFFIGVYVSMLTENQLAVHDPGEIVIDEWVGQWISLWWLEPSFFWGLFAFVIFRIFDIWKPWPANKLDLITQGWGVMLDDVAAGLYALCVIQIIKWSLG</sequence>
<keyword evidence="1" id="KW-0812">Transmembrane</keyword>
<keyword evidence="1" id="KW-1133">Transmembrane helix</keyword>
<organism evidence="3">
    <name type="scientific">marine metagenome</name>
    <dbReference type="NCBI Taxonomy" id="408172"/>
    <lineage>
        <taxon>unclassified sequences</taxon>
        <taxon>metagenomes</taxon>
        <taxon>ecological metagenomes</taxon>
    </lineage>
</organism>
<dbReference type="CDD" id="cd06971">
    <property type="entry name" value="PgpA"/>
    <property type="match status" value="1"/>
</dbReference>
<dbReference type="SUPFAM" id="SSF101307">
    <property type="entry name" value="YutG-like"/>
    <property type="match status" value="1"/>
</dbReference>
<dbReference type="EMBL" id="UINC01050146">
    <property type="protein sequence ID" value="SVB62767.1"/>
    <property type="molecule type" value="Genomic_DNA"/>
</dbReference>
<dbReference type="GO" id="GO:0006629">
    <property type="term" value="P:lipid metabolic process"/>
    <property type="evidence" value="ECO:0007669"/>
    <property type="project" value="InterPro"/>
</dbReference>
<accession>A0A382FKX3</accession>
<dbReference type="PANTHER" id="PTHR36305:SF1">
    <property type="entry name" value="PHOSPHATIDYLGLYCEROPHOSPHATASE A"/>
    <property type="match status" value="1"/>
</dbReference>
<feature type="transmembrane region" description="Helical" evidence="1">
    <location>
        <begin position="83"/>
        <end position="106"/>
    </location>
</feature>
<dbReference type="InterPro" id="IPR026037">
    <property type="entry name" value="PgpA"/>
</dbReference>